<reference evidence="4" key="1">
    <citation type="journal article" date="2018" name="PLoS ONE">
        <title>Chinook salmon (Oncorhynchus tshawytscha) genome and transcriptome.</title>
        <authorList>
            <person name="Christensen K.A."/>
            <person name="Leong J.S."/>
            <person name="Sakhrani D."/>
            <person name="Biagi C.A."/>
            <person name="Minkley D.R."/>
            <person name="Withler R.E."/>
            <person name="Rondeau E.B."/>
            <person name="Koop B.F."/>
            <person name="Devlin R.H."/>
        </authorList>
    </citation>
    <scope>NUCLEOTIDE SEQUENCE [LARGE SCALE GENOMIC DNA]</scope>
</reference>
<dbReference type="AlphaFoldDB" id="A0AAZ3RPL0"/>
<accession>A0AAZ3RPL0</accession>
<feature type="compositionally biased region" description="Polar residues" evidence="1">
    <location>
        <begin position="206"/>
        <end position="215"/>
    </location>
</feature>
<dbReference type="Gene3D" id="3.80.10.10">
    <property type="entry name" value="Ribonuclease Inhibitor"/>
    <property type="match status" value="1"/>
</dbReference>
<dbReference type="InterPro" id="IPR045627">
    <property type="entry name" value="FBXL18_LRR"/>
</dbReference>
<protein>
    <recommendedName>
        <fullName evidence="2">F-box/LRR-repeat protein 18 LRR domain-containing protein</fullName>
    </recommendedName>
</protein>
<evidence type="ECO:0000256" key="1">
    <source>
        <dbReference type="SAM" id="MobiDB-lite"/>
    </source>
</evidence>
<feature type="domain" description="F-box/LRR-repeat protein 18 LRR" evidence="2">
    <location>
        <begin position="7"/>
        <end position="155"/>
    </location>
</feature>
<dbReference type="Pfam" id="PF19729">
    <property type="entry name" value="LRR_FBXL18"/>
    <property type="match status" value="1"/>
</dbReference>
<dbReference type="Ensembl" id="ENSOTST00005151328.1">
    <property type="protein sequence ID" value="ENSOTSP00005142205.1"/>
    <property type="gene ID" value="ENSOTSG00005058346.1"/>
</dbReference>
<evidence type="ECO:0000313" key="4">
    <source>
        <dbReference type="Proteomes" id="UP000694402"/>
    </source>
</evidence>
<feature type="region of interest" description="Disordered" evidence="1">
    <location>
        <begin position="192"/>
        <end position="215"/>
    </location>
</feature>
<dbReference type="SUPFAM" id="SSF52047">
    <property type="entry name" value="RNI-like"/>
    <property type="match status" value="1"/>
</dbReference>
<dbReference type="InterPro" id="IPR032675">
    <property type="entry name" value="LRR_dom_sf"/>
</dbReference>
<gene>
    <name evidence="3" type="primary">LOC121838795</name>
</gene>
<dbReference type="GeneTree" id="ENSGT00390000015109"/>
<name>A0AAZ3RPL0_ONCTS</name>
<evidence type="ECO:0000313" key="3">
    <source>
        <dbReference type="Ensembl" id="ENSOTSP00005142205.1"/>
    </source>
</evidence>
<keyword evidence="4" id="KW-1185">Reference proteome</keyword>
<dbReference type="Proteomes" id="UP000694402">
    <property type="component" value="Unassembled WGS sequence"/>
</dbReference>
<dbReference type="GO" id="GO:0031146">
    <property type="term" value="P:SCF-dependent proteasomal ubiquitin-dependent protein catabolic process"/>
    <property type="evidence" value="ECO:0007669"/>
    <property type="project" value="InterPro"/>
</dbReference>
<sequence>AVPRGAPDLQARLGDSLPREGTSGLGTLLAGCPCLEVLEITGPGFISALPRLEPCARVCVDQRTCVNARGVGDAHVAALRGFRGLRRLTLAGLPGVLKGTGLVQVAEHCRDLQALSLANLGSLKTWNYSAALLDTLRNCTQLTQLRFSVERPALSVVIYPLLHEDLPLVIRDMPLPLLDQLTLFQSRVAQAPPSSQLGHQRAKRQLANQSPSSPW</sequence>
<evidence type="ECO:0000259" key="2">
    <source>
        <dbReference type="Pfam" id="PF19729"/>
    </source>
</evidence>
<organism evidence="3 4">
    <name type="scientific">Oncorhynchus tshawytscha</name>
    <name type="common">Chinook salmon</name>
    <name type="synonym">Salmo tshawytscha</name>
    <dbReference type="NCBI Taxonomy" id="74940"/>
    <lineage>
        <taxon>Eukaryota</taxon>
        <taxon>Metazoa</taxon>
        <taxon>Chordata</taxon>
        <taxon>Craniata</taxon>
        <taxon>Vertebrata</taxon>
        <taxon>Euteleostomi</taxon>
        <taxon>Actinopterygii</taxon>
        <taxon>Neopterygii</taxon>
        <taxon>Teleostei</taxon>
        <taxon>Protacanthopterygii</taxon>
        <taxon>Salmoniformes</taxon>
        <taxon>Salmonidae</taxon>
        <taxon>Salmoninae</taxon>
        <taxon>Oncorhynchus</taxon>
    </lineage>
</organism>
<reference evidence="3" key="3">
    <citation type="submission" date="2025-09" db="UniProtKB">
        <authorList>
            <consortium name="Ensembl"/>
        </authorList>
    </citation>
    <scope>IDENTIFICATION</scope>
</reference>
<reference evidence="3" key="2">
    <citation type="submission" date="2025-08" db="UniProtKB">
        <authorList>
            <consortium name="Ensembl"/>
        </authorList>
    </citation>
    <scope>IDENTIFICATION</scope>
</reference>
<proteinExistence type="predicted"/>